<dbReference type="RefSeq" id="WP_145370399.1">
    <property type="nucleotide sequence ID" value="NZ_CP036275.1"/>
</dbReference>
<protein>
    <submittedName>
        <fullName evidence="1">Uncharacterized protein</fullName>
    </submittedName>
</protein>
<dbReference type="Proteomes" id="UP000320496">
    <property type="component" value="Chromosome"/>
</dbReference>
<name>A0A517Z9S7_9PLAN</name>
<keyword evidence="2" id="KW-1185">Reference proteome</keyword>
<reference evidence="1 2" key="1">
    <citation type="submission" date="2019-02" db="EMBL/GenBank/DDBJ databases">
        <title>Deep-cultivation of Planctomycetes and their phenomic and genomic characterization uncovers novel biology.</title>
        <authorList>
            <person name="Wiegand S."/>
            <person name="Jogler M."/>
            <person name="Boedeker C."/>
            <person name="Pinto D."/>
            <person name="Vollmers J."/>
            <person name="Rivas-Marin E."/>
            <person name="Kohn T."/>
            <person name="Peeters S.H."/>
            <person name="Heuer A."/>
            <person name="Rast P."/>
            <person name="Oberbeckmann S."/>
            <person name="Bunk B."/>
            <person name="Jeske O."/>
            <person name="Meyerdierks A."/>
            <person name="Storesund J.E."/>
            <person name="Kallscheuer N."/>
            <person name="Luecker S."/>
            <person name="Lage O.M."/>
            <person name="Pohl T."/>
            <person name="Merkel B.J."/>
            <person name="Hornburger P."/>
            <person name="Mueller R.-W."/>
            <person name="Bruemmer F."/>
            <person name="Labrenz M."/>
            <person name="Spormann A.M."/>
            <person name="Op den Camp H."/>
            <person name="Overmann J."/>
            <person name="Amann R."/>
            <person name="Jetten M.S.M."/>
            <person name="Mascher T."/>
            <person name="Medema M.H."/>
            <person name="Devos D.P."/>
            <person name="Kaster A.-K."/>
            <person name="Ovreas L."/>
            <person name="Rohde M."/>
            <person name="Galperin M.Y."/>
            <person name="Jogler C."/>
        </authorList>
    </citation>
    <scope>NUCLEOTIDE SEQUENCE [LARGE SCALE GENOMIC DNA]</scope>
    <source>
        <strain evidence="1 2">Mal4</strain>
    </source>
</reference>
<gene>
    <name evidence="1" type="ORF">Mal4_35280</name>
</gene>
<evidence type="ECO:0000313" key="1">
    <source>
        <dbReference type="EMBL" id="QDU39191.1"/>
    </source>
</evidence>
<dbReference type="EMBL" id="CP036275">
    <property type="protein sequence ID" value="QDU39191.1"/>
    <property type="molecule type" value="Genomic_DNA"/>
</dbReference>
<dbReference type="AlphaFoldDB" id="A0A517Z9S7"/>
<accession>A0A517Z9S7</accession>
<sequence>MLPRDEAAERALLGCLLLGAQPDFAPVVISSHLRRRIACTIDLLRNTDWTGPETLHPRDVDAAVQVNAQRTLNALNQLWPADASRHLGELVAAYEAALWPEEAEIHVRRLTDIYQRCRQILHLERELAAIRQDDFRFQLREPYAFPQR</sequence>
<proteinExistence type="predicted"/>
<organism evidence="1 2">
    <name type="scientific">Maioricimonas rarisocia</name>
    <dbReference type="NCBI Taxonomy" id="2528026"/>
    <lineage>
        <taxon>Bacteria</taxon>
        <taxon>Pseudomonadati</taxon>
        <taxon>Planctomycetota</taxon>
        <taxon>Planctomycetia</taxon>
        <taxon>Planctomycetales</taxon>
        <taxon>Planctomycetaceae</taxon>
        <taxon>Maioricimonas</taxon>
    </lineage>
</organism>
<dbReference type="KEGG" id="mri:Mal4_35280"/>
<evidence type="ECO:0000313" key="2">
    <source>
        <dbReference type="Proteomes" id="UP000320496"/>
    </source>
</evidence>